<evidence type="ECO:0000313" key="11">
    <source>
        <dbReference type="Proteomes" id="UP000729913"/>
    </source>
</evidence>
<keyword evidence="6 9" id="KW-0408">Iron</keyword>
<dbReference type="OrthoDB" id="449241at2759"/>
<evidence type="ECO:0000256" key="9">
    <source>
        <dbReference type="RuleBase" id="RU364133"/>
    </source>
</evidence>
<gene>
    <name evidence="10" type="ORF">G9C98_008551</name>
</gene>
<dbReference type="InterPro" id="IPR016435">
    <property type="entry name" value="DPH1/DPH2"/>
</dbReference>
<dbReference type="FunFam" id="3.40.50.11860:FF:000001">
    <property type="entry name" value="2-(3-amino-3-carboxypropyl)histidine synthase subunit 2"/>
    <property type="match status" value="1"/>
</dbReference>
<dbReference type="SFLD" id="SFLDG01121">
    <property type="entry name" value="Diphthamide_biosynthesis"/>
    <property type="match status" value="1"/>
</dbReference>
<sequence length="451" mass="50911">MIPSNHLDKNQTDSSNLNTSNRLSEYYINDCVQWIKARGLEKVCLQFPDSFLKDSAIVALELEKHLDKKVYILGDTTCGSCCVDEVTANHIQADGIIHFGHACLNPTVKLPVFHVLPTTSLDVDVFVDTFKKIYKKVQEKKLNINLTFLNCESNVKYTDRKNYNQRTLITGRELLEVEKPEEFVGFYLGDDNKTLASLALSIPVKNWFYCTGKISGRDNDKMEIKEFEVVRNPWLRRRRFLVEKLKDAKVVGIVVATLGIQNYLDVLDMVKSILQSKNIKSYIFSVGKPNPVKLANFAEVDAFVVIACPENEIFDSNEYYKPLCTPFEVELAFNDSRKFSTNYCLDFRQLLPGGINHVDFKPTAESDVSLITGQLRNCSSESEPTDAEKMKTLVCKNDGTVAIGKAGADFLLNRSWQGLEQKLGETEITTAVKGRHGLPISYDTEPVIDKS</sequence>
<dbReference type="EMBL" id="JAAOIC020000072">
    <property type="protein sequence ID" value="KAG8034070.1"/>
    <property type="molecule type" value="Genomic_DNA"/>
</dbReference>
<dbReference type="GO" id="GO:0090560">
    <property type="term" value="F:2-(3-amino-3-carboxypropyl)histidine synthase activity"/>
    <property type="evidence" value="ECO:0007669"/>
    <property type="project" value="InterPro"/>
</dbReference>
<keyword evidence="7 9" id="KW-0411">Iron-sulfur</keyword>
<evidence type="ECO:0000313" key="10">
    <source>
        <dbReference type="EMBL" id="KAG8034070.1"/>
    </source>
</evidence>
<comment type="pathway">
    <text evidence="2 9">Protein modification; peptidyl-diphthamide biosynthesis.</text>
</comment>
<name>A0A8J5QKV3_9HYME</name>
<dbReference type="GO" id="GO:0051536">
    <property type="term" value="F:iron-sulfur cluster binding"/>
    <property type="evidence" value="ECO:0007669"/>
    <property type="project" value="UniProtKB-KW"/>
</dbReference>
<evidence type="ECO:0000256" key="6">
    <source>
        <dbReference type="ARBA" id="ARBA00023004"/>
    </source>
</evidence>
<evidence type="ECO:0000256" key="7">
    <source>
        <dbReference type="ARBA" id="ARBA00023014"/>
    </source>
</evidence>
<keyword evidence="5 9" id="KW-0479">Metal-binding</keyword>
<reference evidence="10" key="1">
    <citation type="submission" date="2020-03" db="EMBL/GenBank/DDBJ databases">
        <authorList>
            <person name="Chebbi M.A."/>
            <person name="Drezen J.M."/>
        </authorList>
    </citation>
    <scope>NUCLEOTIDE SEQUENCE</scope>
    <source>
        <tissue evidence="10">Whole body</tissue>
    </source>
</reference>
<dbReference type="Pfam" id="PF01866">
    <property type="entry name" value="Diphthamide_syn"/>
    <property type="match status" value="1"/>
</dbReference>
<reference evidence="10" key="2">
    <citation type="submission" date="2021-04" db="EMBL/GenBank/DDBJ databases">
        <title>Genome-wide patterns of bracovirus chromosomal integration into multiple host tissues during parasitism.</title>
        <authorList>
            <person name="Chebbi M.A.C."/>
        </authorList>
    </citation>
    <scope>NUCLEOTIDE SEQUENCE</scope>
    <source>
        <tissue evidence="10">Whole body</tissue>
    </source>
</reference>
<comment type="cofactor">
    <cofactor evidence="1">
        <name>[4Fe-4S] cluster</name>
        <dbReference type="ChEBI" id="CHEBI:49883"/>
    </cofactor>
</comment>
<accession>A0A8J5QKV3</accession>
<dbReference type="GO" id="GO:0017183">
    <property type="term" value="P:protein histidyl modification to diphthamide"/>
    <property type="evidence" value="ECO:0007669"/>
    <property type="project" value="InterPro"/>
</dbReference>
<dbReference type="PANTHER" id="PTHR10762:SF2">
    <property type="entry name" value="2-(3-AMINO-3-CARBOXYPROPYL)HISTIDINE SYNTHASE SUBUNIT 2"/>
    <property type="match status" value="1"/>
</dbReference>
<dbReference type="InterPro" id="IPR010014">
    <property type="entry name" value="DHP2"/>
</dbReference>
<evidence type="ECO:0000256" key="3">
    <source>
        <dbReference type="ARBA" id="ARBA00006179"/>
    </source>
</evidence>
<dbReference type="FunFam" id="3.40.50.11840:FF:000002">
    <property type="entry name" value="2-(3-amino-3-carboxypropyl)histidine synthase subunit 2"/>
    <property type="match status" value="1"/>
</dbReference>
<dbReference type="NCBIfam" id="TIGR00322">
    <property type="entry name" value="diphth2_R"/>
    <property type="match status" value="1"/>
</dbReference>
<dbReference type="AlphaFoldDB" id="A0A8J5QKV3"/>
<comment type="similarity">
    <text evidence="3 9">Belongs to the DPH1/DPH2 family. DPH2 subfamily.</text>
</comment>
<dbReference type="SFLD" id="SFLDS00032">
    <property type="entry name" value="Radical_SAM_3-amino-3-carboxyp"/>
    <property type="match status" value="1"/>
</dbReference>
<keyword evidence="11" id="KW-1185">Reference proteome</keyword>
<dbReference type="GO" id="GO:0046872">
    <property type="term" value="F:metal ion binding"/>
    <property type="evidence" value="ECO:0007669"/>
    <property type="project" value="UniProtKB-KW"/>
</dbReference>
<evidence type="ECO:0000256" key="2">
    <source>
        <dbReference type="ARBA" id="ARBA00005156"/>
    </source>
</evidence>
<evidence type="ECO:0000256" key="1">
    <source>
        <dbReference type="ARBA" id="ARBA00001966"/>
    </source>
</evidence>
<comment type="caution">
    <text evidence="10">The sequence shown here is derived from an EMBL/GenBank/DDBJ whole genome shotgun (WGS) entry which is preliminary data.</text>
</comment>
<dbReference type="Proteomes" id="UP000729913">
    <property type="component" value="Unassembled WGS sequence"/>
</dbReference>
<evidence type="ECO:0000256" key="8">
    <source>
        <dbReference type="ARBA" id="ARBA00045159"/>
    </source>
</evidence>
<organism evidence="10 11">
    <name type="scientific">Cotesia typhae</name>
    <dbReference type="NCBI Taxonomy" id="2053667"/>
    <lineage>
        <taxon>Eukaryota</taxon>
        <taxon>Metazoa</taxon>
        <taxon>Ecdysozoa</taxon>
        <taxon>Arthropoda</taxon>
        <taxon>Hexapoda</taxon>
        <taxon>Insecta</taxon>
        <taxon>Pterygota</taxon>
        <taxon>Neoptera</taxon>
        <taxon>Endopterygota</taxon>
        <taxon>Hymenoptera</taxon>
        <taxon>Apocrita</taxon>
        <taxon>Ichneumonoidea</taxon>
        <taxon>Braconidae</taxon>
        <taxon>Microgastrinae</taxon>
        <taxon>Cotesia</taxon>
    </lineage>
</organism>
<dbReference type="NCBIfam" id="TIGR00272">
    <property type="entry name" value="DPH2"/>
    <property type="match status" value="1"/>
</dbReference>
<evidence type="ECO:0000256" key="5">
    <source>
        <dbReference type="ARBA" id="ARBA00022723"/>
    </source>
</evidence>
<comment type="function">
    <text evidence="8 9">Required for the first step of diphthamide biosynthesis, a post-translational modification of histidine which occurs in elongation factor 2. DPH1 and DPH2 transfer a 3-amino-3-carboxypropyl (ACP) group from S-adenosyl-L-methionine (SAM) to a histidine residue, the reaction is assisted by a reduction system comprising DPH3 and a NADH-dependent reductase. Facilitates the reduction of the catalytic iron-sulfur cluster found in the DPH1 subunit.</text>
</comment>
<dbReference type="PANTHER" id="PTHR10762">
    <property type="entry name" value="DIPHTHAMIDE BIOSYNTHESIS PROTEIN"/>
    <property type="match status" value="1"/>
</dbReference>
<protein>
    <recommendedName>
        <fullName evidence="4 9">2-(3-amino-3-carboxypropyl)histidine synthase subunit 2</fullName>
    </recommendedName>
</protein>
<evidence type="ECO:0000256" key="4">
    <source>
        <dbReference type="ARBA" id="ARBA00021914"/>
    </source>
</evidence>
<proteinExistence type="inferred from homology"/>